<evidence type="ECO:0000313" key="1">
    <source>
        <dbReference type="EMBL" id="XBC45792.1"/>
    </source>
</evidence>
<dbReference type="EMBL" id="CP142433">
    <property type="protein sequence ID" value="XBC45792.1"/>
    <property type="molecule type" value="Genomic_DNA"/>
</dbReference>
<proteinExistence type="predicted"/>
<gene>
    <name evidence="1" type="ORF">VUQ08_08110</name>
</gene>
<protein>
    <submittedName>
        <fullName evidence="1">Uncharacterized protein</fullName>
    </submittedName>
</protein>
<dbReference type="SUPFAM" id="SSF56784">
    <property type="entry name" value="HAD-like"/>
    <property type="match status" value="1"/>
</dbReference>
<sequence length="58" mass="6206">MSLNSINGVLTTHAAGIPVIMVPDTVEPTDEVQGKALAILDSLAEVKQWLTQHHSIKS</sequence>
<dbReference type="InterPro" id="IPR036412">
    <property type="entry name" value="HAD-like_sf"/>
</dbReference>
<organism evidence="1">
    <name type="scientific">Dolosigranulum savutiense</name>
    <dbReference type="NCBI Taxonomy" id="3110288"/>
    <lineage>
        <taxon>Bacteria</taxon>
        <taxon>Bacillati</taxon>
        <taxon>Bacillota</taxon>
        <taxon>Bacilli</taxon>
        <taxon>Lactobacillales</taxon>
        <taxon>Carnobacteriaceae</taxon>
        <taxon>Dolosigranulum</taxon>
    </lineage>
</organism>
<dbReference type="AlphaFoldDB" id="A0AB74THC7"/>
<reference evidence="1" key="1">
    <citation type="submission" date="2023-12" db="EMBL/GenBank/DDBJ databases">
        <title>Dolosigranulum savutii sp. nov. isolated from human upper respiratory samples collected in Botswana.</title>
        <authorList>
            <person name="Kelly M.S."/>
        </authorList>
    </citation>
    <scope>NUCLEOTIDE SEQUENCE</scope>
    <source>
        <strain evidence="1">MSK433</strain>
    </source>
</reference>
<name>A0AB74THC7_9LACT</name>
<accession>A0AB74THC7</accession>
<dbReference type="RefSeq" id="WP_347300210.1">
    <property type="nucleotide sequence ID" value="NZ_CP142433.1"/>
</dbReference>